<keyword evidence="4" id="KW-1185">Reference proteome</keyword>
<dbReference type="OrthoDB" id="5571888at2759"/>
<dbReference type="PANTHER" id="PTHR24148">
    <property type="entry name" value="ANKYRIN REPEAT DOMAIN-CONTAINING PROTEIN 39 HOMOLOG-RELATED"/>
    <property type="match status" value="1"/>
</dbReference>
<sequence>MISLLQPLDLLKEDAATHDNDPAPVPPISPASKPPSSPATNLHAIVLALRVITVLKTASTSATTRVAKTAPIGTASSPAVSHSTVHPVYQPVPLRCNEFRILHVEPATSFSSQIVARLSVVDYDPRSKEVSAPYDALSYRWGDPNDAVKILVNDAELKVTRNLSIALQNLRHQDRELVIWTDAICINQMDIEERQVQVTLMGVIYSKADCVQIWLGEASLDTEAGMDLANSCGNTDAAEVVKKICADDRGSAGLTELLERPYWSRIWMFQEILLSGKARVQCGQFSTPFGHLKYLDMVTSQSSLWRDRKNPPGWTIRLRKAFFNTAQFTISPKALNNLERILVLTRPLQATEARDKLFALMGTCDMAPYLSVDYSKSLRDIYVEFARHYAQKTGSLALFLLAGSQNPDDQPDIGLPSWTPDFRSSTGVDIYTGYGIENAGTFNATKGKRYMEAYSKGRTKGDADGVFVAEGYLLGTIQTTVPVLKDAQTPKQLLSVLQFGQLNHHLGVSGKPQIETLFESLVFDTNGYTGEDSEARIATKQHHRLNYMLGFMRDLETYMGNELPRKQDGNIDFNTLFGSKGGSDLPYVTFYESIKRTDPSQLDVHYKTFMKEFLLKSGRGSSMFVSDDNKIGRCNVVARPGDAIALLFGCPFPVVLRRQELGFKLVGACYISGMINPIGIVCTSKCLSHFIPQLFQLTGLQYDLGDNKTSRRARHSAEEQLGNKLYHLLPLSKDEIRVIKLQPATSLLAPIVADLAVMHLGDGTSQYDALSYRWGDGIDPVTITINERCMSVTQSLETALRYLRHDEEERVLWADSLCINQKDLEEKSIQIKKMGEIYSGASCVRIWLGEAGDSTASAMALLNGCEALQDETTTTQRIIQDEEGVRGLTELLLRPYWSRMWMFQEILLAKRAAVHCGIFVADWWTIKTLDTLTSNPSIWNPPDPRKRSIAELRKSFFNIAHLNVPLSQIGNIENLLFPTSRLQASNDHDKLYALMGLCNIGDYLTVDYCSSTRDTYADFTRCYTQRTGDLSLLYGAGLCQSSKDQAISLPSWVPDFYGKDGRDSLFLAAGFSRAFDASAGRSHPRAEQNGCWDPVEGLQLEGLPAEGPSDEEKPAEELSAGHASVVELLVETLSVDRLPIEQLHVEQLPVEQLSVKEPPVRGLLVESLLAGEILLTRPLDVSEFGRKELYHTFGLGRANNRTSDKSLIQALTEVLIMDSDAKSCQRFSRQHERDVNVSLCRTLGLIRDAEKLCKGNFLEAGREYDVVAFMEWAGLAQVDRVSDIYSRLWTSEPKRLDHYRNMFIRELKRRRSASSRLFSTNFGYIGRASAEVAERDMVAILSGSRLPFVLRKTQDDSSFQIVSPCYVSGMMFGELAGGSGAGSGHVHSFENIILV</sequence>
<dbReference type="Pfam" id="PF26639">
    <property type="entry name" value="Het-6_barrel"/>
    <property type="match status" value="1"/>
</dbReference>
<reference evidence="3 4" key="1">
    <citation type="submission" date="2014-02" db="EMBL/GenBank/DDBJ databases">
        <title>The genome sequence of Colletotrichum salicis CBS 607.94.</title>
        <authorList>
            <person name="Baroncelli R."/>
            <person name="Thon M.R."/>
        </authorList>
    </citation>
    <scope>NUCLEOTIDE SEQUENCE [LARGE SCALE GENOMIC DNA]</scope>
    <source>
        <strain evidence="3 4">CBS 607.94</strain>
    </source>
</reference>
<evidence type="ECO:0000313" key="3">
    <source>
        <dbReference type="EMBL" id="KXH52991.1"/>
    </source>
</evidence>
<feature type="compositionally biased region" description="Pro residues" evidence="1">
    <location>
        <begin position="23"/>
        <end position="37"/>
    </location>
</feature>
<dbReference type="InterPro" id="IPR010730">
    <property type="entry name" value="HET"/>
</dbReference>
<dbReference type="InterPro" id="IPR052895">
    <property type="entry name" value="HetReg/Transcr_Mod"/>
</dbReference>
<dbReference type="PANTHER" id="PTHR24148:SF73">
    <property type="entry name" value="HET DOMAIN PROTEIN (AFU_ORTHOLOGUE AFUA_8G01020)"/>
    <property type="match status" value="1"/>
</dbReference>
<name>A0A135TXW1_9PEZI</name>
<accession>A0A135TXW1</accession>
<evidence type="ECO:0000313" key="4">
    <source>
        <dbReference type="Proteomes" id="UP000070121"/>
    </source>
</evidence>
<dbReference type="Pfam" id="PF06985">
    <property type="entry name" value="HET"/>
    <property type="match status" value="2"/>
</dbReference>
<dbReference type="Proteomes" id="UP000070121">
    <property type="component" value="Unassembled WGS sequence"/>
</dbReference>
<proteinExistence type="predicted"/>
<feature type="region of interest" description="Disordered" evidence="1">
    <location>
        <begin position="16"/>
        <end position="37"/>
    </location>
</feature>
<evidence type="ECO:0000259" key="2">
    <source>
        <dbReference type="Pfam" id="PF06985"/>
    </source>
</evidence>
<protein>
    <submittedName>
        <fullName evidence="3">Ankyrin and HET domain-containing protein</fullName>
    </submittedName>
</protein>
<comment type="caution">
    <text evidence="3">The sequence shown here is derived from an EMBL/GenBank/DDBJ whole genome shotgun (WGS) entry which is preliminary data.</text>
</comment>
<organism evidence="3 4">
    <name type="scientific">Colletotrichum salicis</name>
    <dbReference type="NCBI Taxonomy" id="1209931"/>
    <lineage>
        <taxon>Eukaryota</taxon>
        <taxon>Fungi</taxon>
        <taxon>Dikarya</taxon>
        <taxon>Ascomycota</taxon>
        <taxon>Pezizomycotina</taxon>
        <taxon>Sordariomycetes</taxon>
        <taxon>Hypocreomycetidae</taxon>
        <taxon>Glomerellales</taxon>
        <taxon>Glomerellaceae</taxon>
        <taxon>Colletotrichum</taxon>
        <taxon>Colletotrichum acutatum species complex</taxon>
    </lineage>
</organism>
<gene>
    <name evidence="3" type="ORF">CSAL01_12109</name>
</gene>
<evidence type="ECO:0000256" key="1">
    <source>
        <dbReference type="SAM" id="MobiDB-lite"/>
    </source>
</evidence>
<feature type="domain" description="Heterokaryon incompatibility" evidence="2">
    <location>
        <begin position="767"/>
        <end position="905"/>
    </location>
</feature>
<dbReference type="STRING" id="1209931.A0A135TXW1"/>
<feature type="domain" description="Heterokaryon incompatibility" evidence="2">
    <location>
        <begin position="134"/>
        <end position="271"/>
    </location>
</feature>
<dbReference type="EMBL" id="JFFI01001849">
    <property type="protein sequence ID" value="KXH52991.1"/>
    <property type="molecule type" value="Genomic_DNA"/>
</dbReference>